<name>A9MQQ6_SALAR</name>
<reference evidence="1 2" key="1">
    <citation type="submission" date="2007-11" db="EMBL/GenBank/DDBJ databases">
        <authorList>
            <consortium name="The Salmonella enterica serovar Arizonae Genome Sequencing Project"/>
            <person name="McClelland M."/>
            <person name="Sanderson E.K."/>
            <person name="Porwollik S."/>
            <person name="Spieth J."/>
            <person name="Clifton W.S."/>
            <person name="Fulton R."/>
            <person name="Chunyan W."/>
            <person name="Wollam A."/>
            <person name="Shah N."/>
            <person name="Pepin K."/>
            <person name="Bhonagiri V."/>
            <person name="Nash W."/>
            <person name="Johnson M."/>
            <person name="Thiruvilangam P."/>
            <person name="Wilson R."/>
        </authorList>
    </citation>
    <scope>NUCLEOTIDE SEQUENCE [LARGE SCALE GENOMIC DNA]</scope>
    <source>
        <strain evidence="2">ATCC BAA-731 / CDC346-86 / RSK2980</strain>
    </source>
</reference>
<accession>A9MQQ6</accession>
<sequence length="120" mass="13190">MFSLWVKWPEKTVSESRHELAKLNCLVQIEKAACVTFLLCAVKVTHGSGAVSETLRFWCCLTVTRQQSLSAMQAAGRQVKGAEDVSRYRLAGRIPARYRVSQQAGAVKGDIVSKPGPPSR</sequence>
<proteinExistence type="predicted"/>
<protein>
    <submittedName>
        <fullName evidence="1">Uncharacterized protein</fullName>
    </submittedName>
</protein>
<evidence type="ECO:0000313" key="2">
    <source>
        <dbReference type="Proteomes" id="UP000002084"/>
    </source>
</evidence>
<dbReference type="EMBL" id="CP000880">
    <property type="protein sequence ID" value="ABX24300.1"/>
    <property type="molecule type" value="Genomic_DNA"/>
</dbReference>
<keyword evidence="2" id="KW-1185">Reference proteome</keyword>
<evidence type="ECO:0000313" key="1">
    <source>
        <dbReference type="EMBL" id="ABX24300.1"/>
    </source>
</evidence>
<dbReference type="AlphaFoldDB" id="A9MQQ6"/>
<dbReference type="KEGG" id="ses:SARI_04526"/>
<gene>
    <name evidence="1" type="ordered locus">SARI_04526</name>
</gene>
<dbReference type="HOGENOM" id="CLU_2048057_0_0_6"/>
<dbReference type="Proteomes" id="UP000002084">
    <property type="component" value="Chromosome"/>
</dbReference>
<organism evidence="1 2">
    <name type="scientific">Salmonella arizonae (strain ATCC BAA-731 / CDC346-86 / RSK2980)</name>
    <dbReference type="NCBI Taxonomy" id="41514"/>
    <lineage>
        <taxon>Bacteria</taxon>
        <taxon>Pseudomonadati</taxon>
        <taxon>Pseudomonadota</taxon>
        <taxon>Gammaproteobacteria</taxon>
        <taxon>Enterobacterales</taxon>
        <taxon>Enterobacteriaceae</taxon>
        <taxon>Salmonella</taxon>
    </lineage>
</organism>